<gene>
    <name evidence="10" type="ORF">HMPREF1039_0302</name>
</gene>
<dbReference type="EMBL" id="AFIJ01000032">
    <property type="protein sequence ID" value="EGL39904.1"/>
    <property type="molecule type" value="Genomic_DNA"/>
</dbReference>
<protein>
    <recommendedName>
        <fullName evidence="8">Energy-coupling factor transporter ATP-binding protein EcfA2</fullName>
        <ecNumber evidence="8">7.-.-.-</ecNumber>
    </recommendedName>
</protein>
<dbReference type="InterPro" id="IPR050095">
    <property type="entry name" value="ECF_ABC_transporter_ATP-bd"/>
</dbReference>
<dbReference type="PROSITE" id="PS50893">
    <property type="entry name" value="ABC_TRANSPORTER_2"/>
    <property type="match status" value="1"/>
</dbReference>
<comment type="similarity">
    <text evidence="8">Belongs to the ABC transporter superfamily. Energy-coupling factor EcfA family.</text>
</comment>
<dbReference type="SUPFAM" id="SSF52540">
    <property type="entry name" value="P-loop containing nucleoside triphosphate hydrolases"/>
    <property type="match status" value="1"/>
</dbReference>
<evidence type="ECO:0000313" key="11">
    <source>
        <dbReference type="Proteomes" id="UP000004018"/>
    </source>
</evidence>
<keyword evidence="11" id="KW-1185">Reference proteome</keyword>
<evidence type="ECO:0000256" key="2">
    <source>
        <dbReference type="ARBA" id="ARBA00022448"/>
    </source>
</evidence>
<dbReference type="CDD" id="cd03225">
    <property type="entry name" value="ABC_cobalt_CbiO_domain1"/>
    <property type="match status" value="1"/>
</dbReference>
<dbReference type="Proteomes" id="UP000004018">
    <property type="component" value="Unassembled WGS sequence"/>
</dbReference>
<evidence type="ECO:0000256" key="5">
    <source>
        <dbReference type="ARBA" id="ARBA00022840"/>
    </source>
</evidence>
<evidence type="ECO:0000259" key="9">
    <source>
        <dbReference type="PROSITE" id="PS50893"/>
    </source>
</evidence>
<comment type="subcellular location">
    <subcellularLocation>
        <location evidence="1 8">Cell membrane</location>
        <topology evidence="1 8">Peripheral membrane protein</topology>
    </subcellularLocation>
</comment>
<dbReference type="NCBIfam" id="TIGR04521">
    <property type="entry name" value="ECF_ATPase_2"/>
    <property type="match status" value="1"/>
</dbReference>
<accession>A0ABN0D028</accession>
<dbReference type="InterPro" id="IPR003439">
    <property type="entry name" value="ABC_transporter-like_ATP-bd"/>
</dbReference>
<evidence type="ECO:0000313" key="10">
    <source>
        <dbReference type="EMBL" id="EGL39904.1"/>
    </source>
</evidence>
<keyword evidence="5 8" id="KW-0067">ATP-binding</keyword>
<evidence type="ECO:0000256" key="8">
    <source>
        <dbReference type="RuleBase" id="RU365104"/>
    </source>
</evidence>
<comment type="subunit">
    <text evidence="8">Forms a stable energy-coupling factor (ECF) transporter complex composed of 2 membrane-embedded substrate-binding proteins (S component), 2 ATP-binding proteins (A component) and 2 transmembrane proteins (T component).</text>
</comment>
<feature type="domain" description="ABC transporter" evidence="9">
    <location>
        <begin position="3"/>
        <end position="245"/>
    </location>
</feature>
<dbReference type="PANTHER" id="PTHR43553:SF27">
    <property type="entry name" value="ENERGY-COUPLING FACTOR TRANSPORTER ATP-BINDING PROTEIN ECFA2"/>
    <property type="match status" value="1"/>
</dbReference>
<dbReference type="InterPro" id="IPR030946">
    <property type="entry name" value="EcfA2"/>
</dbReference>
<name>A0ABN0D028_9FIRM</name>
<dbReference type="InterPro" id="IPR027417">
    <property type="entry name" value="P-loop_NTPase"/>
</dbReference>
<keyword evidence="2 8" id="KW-0813">Transport</keyword>
<dbReference type="PROSITE" id="PS00211">
    <property type="entry name" value="ABC_TRANSPORTER_1"/>
    <property type="match status" value="1"/>
</dbReference>
<evidence type="ECO:0000256" key="6">
    <source>
        <dbReference type="ARBA" id="ARBA00022967"/>
    </source>
</evidence>
<organism evidence="10 11">
    <name type="scientific">Megasphaera lornae</name>
    <dbReference type="NCBI Taxonomy" id="1000568"/>
    <lineage>
        <taxon>Bacteria</taxon>
        <taxon>Bacillati</taxon>
        <taxon>Bacillota</taxon>
        <taxon>Negativicutes</taxon>
        <taxon>Veillonellales</taxon>
        <taxon>Veillonellaceae</taxon>
        <taxon>Megasphaera</taxon>
    </lineage>
</organism>
<keyword evidence="6" id="KW-1278">Translocase</keyword>
<proteinExistence type="inferred from homology"/>
<comment type="function">
    <text evidence="8">ATP-binding (A) component of a common energy-coupling factor (ECF) ABC-transporter complex.</text>
</comment>
<comment type="caution">
    <text evidence="10">The sequence shown here is derived from an EMBL/GenBank/DDBJ whole genome shotgun (WGS) entry which is preliminary data.</text>
</comment>
<dbReference type="InterPro" id="IPR017871">
    <property type="entry name" value="ABC_transporter-like_CS"/>
</dbReference>
<dbReference type="Pfam" id="PF00005">
    <property type="entry name" value="ABC_tran"/>
    <property type="match status" value="1"/>
</dbReference>
<evidence type="ECO:0000256" key="1">
    <source>
        <dbReference type="ARBA" id="ARBA00004202"/>
    </source>
</evidence>
<evidence type="ECO:0000256" key="4">
    <source>
        <dbReference type="ARBA" id="ARBA00022741"/>
    </source>
</evidence>
<sequence>MSIKLEAVTYTYGIGSPFEKKALYPLDLEIKEGDFIGIIGHTGSGKSTLVQLLNGLIQPTGGRVGIDGTDISQKQEAARKAKRKVGMVFQYPEYQLFEETIAEDIAFGPKNMGLTGPALQARVKEAMMFVGMDYEQYKDRSPFRLSGGQMRRVAIAGVIAMAPKYLILDEPSAGLDPVGRREIFAQIRALHQEKGVTVILISHNMEDIAAMANRLLVLKQGNVILDGNPLDIFSSQRSLLQGAGVAVPPITELLHYLKHRGLAVGERVHTVEEGARLIYEAWKEKQHAH</sequence>
<dbReference type="EC" id="7.-.-.-" evidence="8"/>
<dbReference type="PANTHER" id="PTHR43553">
    <property type="entry name" value="HEAVY METAL TRANSPORTER"/>
    <property type="match status" value="1"/>
</dbReference>
<dbReference type="InterPro" id="IPR003593">
    <property type="entry name" value="AAA+_ATPase"/>
</dbReference>
<dbReference type="Gene3D" id="3.40.50.300">
    <property type="entry name" value="P-loop containing nucleotide triphosphate hydrolases"/>
    <property type="match status" value="1"/>
</dbReference>
<evidence type="ECO:0000256" key="7">
    <source>
        <dbReference type="ARBA" id="ARBA00023136"/>
    </source>
</evidence>
<reference evidence="10 11" key="1">
    <citation type="submission" date="2011-04" db="EMBL/GenBank/DDBJ databases">
        <authorList>
            <person name="Harkins D.M."/>
            <person name="Madupu R."/>
            <person name="Durkin A.S."/>
            <person name="Torralba M."/>
            <person name="Methe B."/>
            <person name="Sutton G.G."/>
            <person name="Nelson K.E."/>
        </authorList>
    </citation>
    <scope>NUCLEOTIDE SEQUENCE [LARGE SCALE GENOMIC DNA]</scope>
    <source>
        <strain evidence="10 11">UPII 199-6</strain>
    </source>
</reference>
<dbReference type="GO" id="GO:0005524">
    <property type="term" value="F:ATP binding"/>
    <property type="evidence" value="ECO:0007669"/>
    <property type="project" value="UniProtKB-KW"/>
</dbReference>
<dbReference type="RefSeq" id="WP_007391276.1">
    <property type="nucleotide sequence ID" value="NZ_AFIJ01000032.1"/>
</dbReference>
<keyword evidence="4 8" id="KW-0547">Nucleotide-binding</keyword>
<dbReference type="InterPro" id="IPR015856">
    <property type="entry name" value="ABC_transpr_CbiO/EcfA_su"/>
</dbReference>
<evidence type="ECO:0000256" key="3">
    <source>
        <dbReference type="ARBA" id="ARBA00022475"/>
    </source>
</evidence>
<dbReference type="SMART" id="SM00382">
    <property type="entry name" value="AAA"/>
    <property type="match status" value="1"/>
</dbReference>
<keyword evidence="3 8" id="KW-1003">Cell membrane</keyword>
<keyword evidence="7 8" id="KW-0472">Membrane</keyword>